<sequence>MMPPPQAHDAHPVSPPLSIFIAEVLVLF</sequence>
<gene>
    <name evidence="1" type="ORF">WG66_4836</name>
</gene>
<accession>A0A0W0G1Y5</accession>
<comment type="caution">
    <text evidence="1">The sequence shown here is derived from an EMBL/GenBank/DDBJ whole genome shotgun (WGS) entry which is preliminary data.</text>
</comment>
<evidence type="ECO:0000313" key="1">
    <source>
        <dbReference type="EMBL" id="KTB42586.1"/>
    </source>
</evidence>
<dbReference type="AlphaFoldDB" id="A0A0W0G1Y5"/>
<dbReference type="Proteomes" id="UP000054988">
    <property type="component" value="Unassembled WGS sequence"/>
</dbReference>
<dbReference type="EMBL" id="LATX01001316">
    <property type="protein sequence ID" value="KTB42586.1"/>
    <property type="molecule type" value="Genomic_DNA"/>
</dbReference>
<protein>
    <submittedName>
        <fullName evidence="1">Uncharacterized protein</fullName>
    </submittedName>
</protein>
<proteinExistence type="predicted"/>
<name>A0A0W0G1Y5_MONRR</name>
<organism evidence="1 2">
    <name type="scientific">Moniliophthora roreri</name>
    <name type="common">Frosty pod rot fungus</name>
    <name type="synonym">Monilia roreri</name>
    <dbReference type="NCBI Taxonomy" id="221103"/>
    <lineage>
        <taxon>Eukaryota</taxon>
        <taxon>Fungi</taxon>
        <taxon>Dikarya</taxon>
        <taxon>Basidiomycota</taxon>
        <taxon>Agaricomycotina</taxon>
        <taxon>Agaricomycetes</taxon>
        <taxon>Agaricomycetidae</taxon>
        <taxon>Agaricales</taxon>
        <taxon>Marasmiineae</taxon>
        <taxon>Marasmiaceae</taxon>
        <taxon>Moniliophthora</taxon>
    </lineage>
</organism>
<evidence type="ECO:0000313" key="2">
    <source>
        <dbReference type="Proteomes" id="UP000054988"/>
    </source>
</evidence>
<reference evidence="1 2" key="1">
    <citation type="submission" date="2015-12" db="EMBL/GenBank/DDBJ databases">
        <title>Draft genome sequence of Moniliophthora roreri, the causal agent of frosty pod rot of cacao.</title>
        <authorList>
            <person name="Aime M.C."/>
            <person name="Diaz-Valderrama J.R."/>
            <person name="Kijpornyongpan T."/>
            <person name="Phillips-Mora W."/>
        </authorList>
    </citation>
    <scope>NUCLEOTIDE SEQUENCE [LARGE SCALE GENOMIC DNA]</scope>
    <source>
        <strain evidence="1 2">MCA 2952</strain>
    </source>
</reference>